<sequence length="401" mass="45219">MIHDLKPYPAMKDSGVPWLGQVPEHWEVRSLGSLTKARSERNRPDLPLLSVVREKGVILRDRESKGENHNFIPDDLSNYKVVREGDLVVNKMKAWQGSMGLAPVDGIVSPAYFVFDFDIQNRKYGQALLRSSTYVGFFAQASDGVRIGQWDLSIDGMKRIPVVIPEPDEQAAIVRFLEHADRRIRKAIAAKQKLIKLLQEQKQVIIHQAVTRGLDPNVKLKPSGVEWLGDVPEEWEVTSFTRCTIERADYRGATPTKTESGVFLVTAKNVRRGWIDYEASQEYIAESDYAVVMRRGMPKIGDLLFTTEAPLGHVALVDREDVAFAQRVIRFRFDLDRCEPGFVLQAVLSPYFQHQVLSRGTGSTALGIKASKLPELILVLPSVEEQAQILAYIRDQTVPLE</sequence>
<gene>
    <name evidence="3" type="ORF">Dcae01_03239</name>
</gene>
<dbReference type="InterPro" id="IPR044946">
    <property type="entry name" value="Restrct_endonuc_typeI_TRD_sf"/>
</dbReference>
<protein>
    <recommendedName>
        <fullName evidence="5">Restriction endonuclease subunit S</fullName>
    </recommendedName>
</protein>
<name>A0ABP9UG58_9DEIO</name>
<dbReference type="Gene3D" id="3.90.220.20">
    <property type="entry name" value="DNA methylase specificity domains"/>
    <property type="match status" value="2"/>
</dbReference>
<dbReference type="Gene3D" id="1.10.287.1120">
    <property type="entry name" value="Bipartite methylase S protein"/>
    <property type="match status" value="1"/>
</dbReference>
<reference evidence="3 4" key="1">
    <citation type="submission" date="2024-02" db="EMBL/GenBank/DDBJ databases">
        <title>Deinococcus caeni NBRC 101312.</title>
        <authorList>
            <person name="Ichikawa N."/>
            <person name="Katano-Makiyama Y."/>
            <person name="Hidaka K."/>
        </authorList>
    </citation>
    <scope>NUCLEOTIDE SEQUENCE [LARGE SCALE GENOMIC DNA]</scope>
    <source>
        <strain evidence="3 4">NBRC 101312</strain>
    </source>
</reference>
<dbReference type="RefSeq" id="WP_345447430.1">
    <property type="nucleotide sequence ID" value="NZ_BAABQU010000069.1"/>
</dbReference>
<evidence type="ECO:0000313" key="4">
    <source>
        <dbReference type="Proteomes" id="UP001423409"/>
    </source>
</evidence>
<keyword evidence="4" id="KW-1185">Reference proteome</keyword>
<evidence type="ECO:0000256" key="1">
    <source>
        <dbReference type="ARBA" id="ARBA00022747"/>
    </source>
</evidence>
<dbReference type="Proteomes" id="UP001423409">
    <property type="component" value="Unassembled WGS sequence"/>
</dbReference>
<proteinExistence type="predicted"/>
<dbReference type="PANTHER" id="PTHR30408:SF12">
    <property type="entry name" value="TYPE I RESTRICTION ENZYME MJAVIII SPECIFICITY SUBUNIT"/>
    <property type="match status" value="1"/>
</dbReference>
<dbReference type="PANTHER" id="PTHR30408">
    <property type="entry name" value="TYPE-1 RESTRICTION ENZYME ECOKI SPECIFICITY PROTEIN"/>
    <property type="match status" value="1"/>
</dbReference>
<comment type="caution">
    <text evidence="3">The sequence shown here is derived from an EMBL/GenBank/DDBJ whole genome shotgun (WGS) entry which is preliminary data.</text>
</comment>
<keyword evidence="2" id="KW-0238">DNA-binding</keyword>
<keyword evidence="1" id="KW-0680">Restriction system</keyword>
<dbReference type="InterPro" id="IPR052021">
    <property type="entry name" value="Type-I_RS_S_subunit"/>
</dbReference>
<evidence type="ECO:0008006" key="5">
    <source>
        <dbReference type="Google" id="ProtNLM"/>
    </source>
</evidence>
<dbReference type="EMBL" id="BAABQU010000069">
    <property type="protein sequence ID" value="GAA5441699.1"/>
    <property type="molecule type" value="Genomic_DNA"/>
</dbReference>
<evidence type="ECO:0000256" key="2">
    <source>
        <dbReference type="ARBA" id="ARBA00023125"/>
    </source>
</evidence>
<accession>A0ABP9UG58</accession>
<organism evidence="3 4">
    <name type="scientific">Deinococcus caeni</name>
    <dbReference type="NCBI Taxonomy" id="569127"/>
    <lineage>
        <taxon>Bacteria</taxon>
        <taxon>Thermotogati</taxon>
        <taxon>Deinococcota</taxon>
        <taxon>Deinococci</taxon>
        <taxon>Deinococcales</taxon>
        <taxon>Deinococcaceae</taxon>
        <taxon>Deinococcus</taxon>
    </lineage>
</organism>
<evidence type="ECO:0000313" key="3">
    <source>
        <dbReference type="EMBL" id="GAA5441699.1"/>
    </source>
</evidence>
<dbReference type="SUPFAM" id="SSF116734">
    <property type="entry name" value="DNA methylase specificity domain"/>
    <property type="match status" value="2"/>
</dbReference>